<dbReference type="GO" id="GO:0004595">
    <property type="term" value="F:pantetheine-phosphate adenylyltransferase activity"/>
    <property type="evidence" value="ECO:0007669"/>
    <property type="project" value="UniProtKB-EC"/>
</dbReference>
<evidence type="ECO:0000256" key="9">
    <source>
        <dbReference type="HAMAP-Rule" id="MF_00151"/>
    </source>
</evidence>
<dbReference type="CDD" id="cd02163">
    <property type="entry name" value="PPAT"/>
    <property type="match status" value="1"/>
</dbReference>
<evidence type="ECO:0000256" key="4">
    <source>
        <dbReference type="ARBA" id="ARBA00022741"/>
    </source>
</evidence>
<feature type="binding site" evidence="9">
    <location>
        <begin position="13"/>
        <end position="14"/>
    </location>
    <ligand>
        <name>ATP</name>
        <dbReference type="ChEBI" id="CHEBI:30616"/>
    </ligand>
</feature>
<keyword evidence="3 9" id="KW-0548">Nucleotidyltransferase</keyword>
<dbReference type="NCBIfam" id="TIGR00125">
    <property type="entry name" value="cyt_tran_rel"/>
    <property type="match status" value="1"/>
</dbReference>
<organism evidence="11 12">
    <name type="scientific">Luteipulveratus flavus</name>
    <dbReference type="NCBI Taxonomy" id="3031728"/>
    <lineage>
        <taxon>Bacteria</taxon>
        <taxon>Bacillati</taxon>
        <taxon>Actinomycetota</taxon>
        <taxon>Actinomycetes</taxon>
        <taxon>Micrococcales</taxon>
        <taxon>Dermacoccaceae</taxon>
        <taxon>Luteipulveratus</taxon>
    </lineage>
</organism>
<proteinExistence type="inferred from homology"/>
<evidence type="ECO:0000259" key="10">
    <source>
        <dbReference type="Pfam" id="PF01467"/>
    </source>
</evidence>
<dbReference type="NCBIfam" id="TIGR01510">
    <property type="entry name" value="coaD_prev_kdtB"/>
    <property type="match status" value="1"/>
</dbReference>
<feature type="site" description="Transition state stabilizer" evidence="9">
    <location>
        <position position="21"/>
    </location>
</feature>
<comment type="pathway">
    <text evidence="9">Cofactor biosynthesis; coenzyme A biosynthesis; CoA from (R)-pantothenate: step 4/5.</text>
</comment>
<dbReference type="InterPro" id="IPR004821">
    <property type="entry name" value="Cyt_trans-like"/>
</dbReference>
<sequence length="163" mass="17782">MSGNPRRCVCPGSYDPMTNGHLDVVTRASALFEEVVVALLYNPDKHGTFSPQERLELIEKSVAHLPNVRAEGFGKALVVDVCEQVDAGVLLKGIRGDADYDYELPMALMNREMTGVETLMLPGDPRLGHYSSSLIRLIASHGADVSAMVPEPVLQPLLERLRG</sequence>
<evidence type="ECO:0000256" key="7">
    <source>
        <dbReference type="ARBA" id="ARBA00022993"/>
    </source>
</evidence>
<dbReference type="InterPro" id="IPR014729">
    <property type="entry name" value="Rossmann-like_a/b/a_fold"/>
</dbReference>
<dbReference type="EC" id="2.7.7.3" evidence="9"/>
<comment type="catalytic activity">
    <reaction evidence="8 9">
        <text>(R)-4'-phosphopantetheine + ATP + H(+) = 3'-dephospho-CoA + diphosphate</text>
        <dbReference type="Rhea" id="RHEA:19801"/>
        <dbReference type="ChEBI" id="CHEBI:15378"/>
        <dbReference type="ChEBI" id="CHEBI:30616"/>
        <dbReference type="ChEBI" id="CHEBI:33019"/>
        <dbReference type="ChEBI" id="CHEBI:57328"/>
        <dbReference type="ChEBI" id="CHEBI:61723"/>
        <dbReference type="EC" id="2.7.7.3"/>
    </reaction>
</comment>
<dbReference type="Gene3D" id="3.40.50.620">
    <property type="entry name" value="HUPs"/>
    <property type="match status" value="1"/>
</dbReference>
<comment type="subunit">
    <text evidence="9">Homohexamer.</text>
</comment>
<feature type="binding site" evidence="9">
    <location>
        <begin position="127"/>
        <end position="133"/>
    </location>
    <ligand>
        <name>ATP</name>
        <dbReference type="ChEBI" id="CHEBI:30616"/>
    </ligand>
</feature>
<evidence type="ECO:0000256" key="5">
    <source>
        <dbReference type="ARBA" id="ARBA00022840"/>
    </source>
</evidence>
<accession>A0ABT6C4N0</accession>
<feature type="binding site" evidence="9">
    <location>
        <position position="13"/>
    </location>
    <ligand>
        <name>substrate</name>
    </ligand>
</feature>
<dbReference type="EMBL" id="JAROAV010000021">
    <property type="protein sequence ID" value="MDF8263783.1"/>
    <property type="molecule type" value="Genomic_DNA"/>
</dbReference>
<feature type="binding site" evidence="9">
    <location>
        <position position="78"/>
    </location>
    <ligand>
        <name>substrate</name>
    </ligand>
</feature>
<dbReference type="InterPro" id="IPR001980">
    <property type="entry name" value="PPAT"/>
</dbReference>
<dbReference type="Pfam" id="PF01467">
    <property type="entry name" value="CTP_transf_like"/>
    <property type="match status" value="1"/>
</dbReference>
<evidence type="ECO:0000256" key="8">
    <source>
        <dbReference type="ARBA" id="ARBA00029346"/>
    </source>
</evidence>
<keyword evidence="5 9" id="KW-0067">ATP-binding</keyword>
<comment type="caution">
    <text evidence="11">The sequence shown here is derived from an EMBL/GenBank/DDBJ whole genome shotgun (WGS) entry which is preliminary data.</text>
</comment>
<comment type="function">
    <text evidence="9">Reversibly transfers an adenylyl group from ATP to 4'-phosphopantetheine, yielding dephospho-CoA (dPCoA) and pyrophosphate.</text>
</comment>
<feature type="binding site" evidence="9">
    <location>
        <position position="45"/>
    </location>
    <ligand>
        <name>substrate</name>
    </ligand>
</feature>
<dbReference type="PANTHER" id="PTHR21342">
    <property type="entry name" value="PHOSPHOPANTETHEINE ADENYLYLTRANSFERASE"/>
    <property type="match status" value="1"/>
</dbReference>
<name>A0ABT6C4N0_9MICO</name>
<dbReference type="HAMAP" id="MF_00151">
    <property type="entry name" value="PPAT_bact"/>
    <property type="match status" value="1"/>
</dbReference>
<dbReference type="PRINTS" id="PR01020">
    <property type="entry name" value="LPSBIOSNTHSS"/>
</dbReference>
<dbReference type="SUPFAM" id="SSF52374">
    <property type="entry name" value="Nucleotidylyl transferase"/>
    <property type="match status" value="1"/>
</dbReference>
<reference evidence="11 12" key="1">
    <citation type="submission" date="2023-03" db="EMBL/GenBank/DDBJ databases">
        <title>YIM 133296 draft genome.</title>
        <authorList>
            <person name="Xiong L."/>
        </authorList>
    </citation>
    <scope>NUCLEOTIDE SEQUENCE [LARGE SCALE GENOMIC DNA]</scope>
    <source>
        <strain evidence="11 12">YIM 133296</strain>
    </source>
</reference>
<feature type="binding site" evidence="9">
    <location>
        <position position="103"/>
    </location>
    <ligand>
        <name>ATP</name>
        <dbReference type="ChEBI" id="CHEBI:30616"/>
    </ligand>
</feature>
<keyword evidence="7 9" id="KW-0173">Coenzyme A biosynthesis</keyword>
<dbReference type="Proteomes" id="UP001528912">
    <property type="component" value="Unassembled WGS sequence"/>
</dbReference>
<keyword evidence="1 9" id="KW-0963">Cytoplasm</keyword>
<evidence type="ECO:0000313" key="11">
    <source>
        <dbReference type="EMBL" id="MDF8263783.1"/>
    </source>
</evidence>
<feature type="binding site" evidence="9">
    <location>
        <position position="21"/>
    </location>
    <ligand>
        <name>ATP</name>
        <dbReference type="ChEBI" id="CHEBI:30616"/>
    </ligand>
</feature>
<dbReference type="PANTHER" id="PTHR21342:SF1">
    <property type="entry name" value="PHOSPHOPANTETHEINE ADENYLYLTRANSFERASE"/>
    <property type="match status" value="1"/>
</dbReference>
<keyword evidence="12" id="KW-1185">Reference proteome</keyword>
<comment type="subcellular location">
    <subcellularLocation>
        <location evidence="9">Cytoplasm</location>
    </subcellularLocation>
</comment>
<evidence type="ECO:0000256" key="6">
    <source>
        <dbReference type="ARBA" id="ARBA00022842"/>
    </source>
</evidence>
<keyword evidence="4 9" id="KW-0547">Nucleotide-binding</keyword>
<evidence type="ECO:0000256" key="1">
    <source>
        <dbReference type="ARBA" id="ARBA00022490"/>
    </source>
</evidence>
<protein>
    <recommendedName>
        <fullName evidence="9">Phosphopantetheine adenylyltransferase</fullName>
        <ecNumber evidence="9">2.7.7.3</ecNumber>
    </recommendedName>
    <alternativeName>
        <fullName evidence="9">Dephospho-CoA pyrophosphorylase</fullName>
    </alternativeName>
    <alternativeName>
        <fullName evidence="9">Pantetheine-phosphate adenylyltransferase</fullName>
        <shortName evidence="9">PPAT</shortName>
    </alternativeName>
</protein>
<evidence type="ECO:0000313" key="12">
    <source>
        <dbReference type="Proteomes" id="UP001528912"/>
    </source>
</evidence>
<evidence type="ECO:0000256" key="2">
    <source>
        <dbReference type="ARBA" id="ARBA00022679"/>
    </source>
</evidence>
<evidence type="ECO:0000256" key="3">
    <source>
        <dbReference type="ARBA" id="ARBA00022695"/>
    </source>
</evidence>
<feature type="domain" description="Cytidyltransferase-like" evidence="10">
    <location>
        <begin position="9"/>
        <end position="136"/>
    </location>
</feature>
<comment type="similarity">
    <text evidence="9">Belongs to the bacterial CoaD family.</text>
</comment>
<keyword evidence="2 9" id="KW-0808">Transferase</keyword>
<dbReference type="RefSeq" id="WP_277191434.1">
    <property type="nucleotide sequence ID" value="NZ_JAROAV010000021.1"/>
</dbReference>
<feature type="binding site" evidence="9">
    <location>
        <position position="92"/>
    </location>
    <ligand>
        <name>substrate</name>
    </ligand>
</feature>
<comment type="cofactor">
    <cofactor evidence="9">
        <name>Mg(2+)</name>
        <dbReference type="ChEBI" id="CHEBI:18420"/>
    </cofactor>
</comment>
<gene>
    <name evidence="9 11" type="primary">coaD</name>
    <name evidence="11" type="ORF">P4R38_05960</name>
</gene>
<keyword evidence="6 9" id="KW-0460">Magnesium</keyword>
<feature type="binding site" evidence="9">
    <location>
        <begin position="93"/>
        <end position="95"/>
    </location>
    <ligand>
        <name>ATP</name>
        <dbReference type="ChEBI" id="CHEBI:30616"/>
    </ligand>
</feature>